<sequence length="168" mass="18958">MASLVFNQGLNKVNWKMNGVFTILAVSGTAMNRVEPMPAHEEQVLKNVTDKAGEHYNAITSDENSTIIEQKENVLKWAENNGLQEEMQEIIIGVDSFMRKKRMNVTNSFIKLLLISKQLDSIMEKENQTLMEIYEALKGLHAKNSQPKNEVGTPGPYTGVSEARHPRQ</sequence>
<evidence type="ECO:0000313" key="3">
    <source>
        <dbReference type="EMBL" id="KAJ1355492.1"/>
    </source>
</evidence>
<dbReference type="InterPro" id="IPR003677">
    <property type="entry name" value="ANIS5_cation-bd"/>
</dbReference>
<dbReference type="EMBL" id="JAHQIW010002487">
    <property type="protein sequence ID" value="KAJ1355492.1"/>
    <property type="molecule type" value="Genomic_DNA"/>
</dbReference>
<proteinExistence type="predicted"/>
<name>A0AAD5MVE3_PARTN</name>
<keyword evidence="4" id="KW-1185">Reference proteome</keyword>
<reference evidence="3" key="1">
    <citation type="submission" date="2021-06" db="EMBL/GenBank/DDBJ databases">
        <title>Parelaphostrongylus tenuis whole genome reference sequence.</title>
        <authorList>
            <person name="Garwood T.J."/>
            <person name="Larsen P.A."/>
            <person name="Fountain-Jones N.M."/>
            <person name="Garbe J.R."/>
            <person name="Macchietto M.G."/>
            <person name="Kania S.A."/>
            <person name="Gerhold R.W."/>
            <person name="Richards J.E."/>
            <person name="Wolf T.M."/>
        </authorList>
    </citation>
    <scope>NUCLEOTIDE SEQUENCE</scope>
    <source>
        <strain evidence="3">MNPRO001-30</strain>
        <tissue evidence="3">Meninges</tissue>
    </source>
</reference>
<dbReference type="Pfam" id="PF02520">
    <property type="entry name" value="ANIS5_cation-bd"/>
    <property type="match status" value="1"/>
</dbReference>
<feature type="region of interest" description="Disordered" evidence="1">
    <location>
        <begin position="144"/>
        <end position="168"/>
    </location>
</feature>
<accession>A0AAD5MVE3</accession>
<evidence type="ECO:0000313" key="4">
    <source>
        <dbReference type="Proteomes" id="UP001196413"/>
    </source>
</evidence>
<protein>
    <recommendedName>
        <fullName evidence="2">SXP/RAL-2 family protein Ani s 5-like cation-binding domain-containing protein</fullName>
    </recommendedName>
</protein>
<evidence type="ECO:0000259" key="2">
    <source>
        <dbReference type="Pfam" id="PF02520"/>
    </source>
</evidence>
<feature type="domain" description="SXP/RAL-2 family protein Ani s 5-like cation-binding" evidence="2">
    <location>
        <begin position="54"/>
        <end position="146"/>
    </location>
</feature>
<comment type="caution">
    <text evidence="3">The sequence shown here is derived from an EMBL/GenBank/DDBJ whole genome shotgun (WGS) entry which is preliminary data.</text>
</comment>
<evidence type="ECO:0000256" key="1">
    <source>
        <dbReference type="SAM" id="MobiDB-lite"/>
    </source>
</evidence>
<gene>
    <name evidence="3" type="ORF">KIN20_012928</name>
</gene>
<dbReference type="AlphaFoldDB" id="A0AAD5MVE3"/>
<dbReference type="Proteomes" id="UP001196413">
    <property type="component" value="Unassembled WGS sequence"/>
</dbReference>
<organism evidence="3 4">
    <name type="scientific">Parelaphostrongylus tenuis</name>
    <name type="common">Meningeal worm</name>
    <dbReference type="NCBI Taxonomy" id="148309"/>
    <lineage>
        <taxon>Eukaryota</taxon>
        <taxon>Metazoa</taxon>
        <taxon>Ecdysozoa</taxon>
        <taxon>Nematoda</taxon>
        <taxon>Chromadorea</taxon>
        <taxon>Rhabditida</taxon>
        <taxon>Rhabditina</taxon>
        <taxon>Rhabditomorpha</taxon>
        <taxon>Strongyloidea</taxon>
        <taxon>Metastrongylidae</taxon>
        <taxon>Parelaphostrongylus</taxon>
    </lineage>
</organism>